<name>A0AAU8EWS5_9MICC</name>
<dbReference type="PANTHER" id="PTHR21015:SF28">
    <property type="entry name" value="SLL1722 PROTEIN"/>
    <property type="match status" value="1"/>
</dbReference>
<dbReference type="RefSeq" id="WP_353712992.1">
    <property type="nucleotide sequence ID" value="NZ_CP159279.1"/>
</dbReference>
<accession>A0AAU8EWS5</accession>
<dbReference type="PANTHER" id="PTHR21015">
    <property type="entry name" value="UDP-N-ACETYLGLUCOSAMINE--N-ACETYLMURAMYL-(PENTAPEPTIDE) PYROPHOSPHORYL-UNDECAPRENOL N-ACETYLGLUCOSAMINE TRANSFERASE 1"/>
    <property type="match status" value="1"/>
</dbReference>
<gene>
    <name evidence="2" type="ORF">ABRP34_09195</name>
</gene>
<dbReference type="GO" id="GO:0016758">
    <property type="term" value="F:hexosyltransferase activity"/>
    <property type="evidence" value="ECO:0007669"/>
    <property type="project" value="InterPro"/>
</dbReference>
<feature type="domain" description="Glycosyl transferase family 28 C-terminal" evidence="1">
    <location>
        <begin position="249"/>
        <end position="347"/>
    </location>
</feature>
<dbReference type="InterPro" id="IPR007235">
    <property type="entry name" value="Glyco_trans_28_C"/>
</dbReference>
<dbReference type="Gene3D" id="3.40.50.2000">
    <property type="entry name" value="Glycogen Phosphorylase B"/>
    <property type="match status" value="1"/>
</dbReference>
<dbReference type="AlphaFoldDB" id="A0AAU8EWS5"/>
<protein>
    <submittedName>
        <fullName evidence="2">Glycosyltransferase</fullName>
    </submittedName>
</protein>
<organism evidence="2">
    <name type="scientific">Arthrobacter sp. K5</name>
    <dbReference type="NCBI Taxonomy" id="2839623"/>
    <lineage>
        <taxon>Bacteria</taxon>
        <taxon>Bacillati</taxon>
        <taxon>Actinomycetota</taxon>
        <taxon>Actinomycetes</taxon>
        <taxon>Micrococcales</taxon>
        <taxon>Micrococcaceae</taxon>
        <taxon>Arthrobacter</taxon>
    </lineage>
</organism>
<proteinExistence type="predicted"/>
<evidence type="ECO:0000313" key="2">
    <source>
        <dbReference type="EMBL" id="XCH13132.1"/>
    </source>
</evidence>
<dbReference type="EMBL" id="CP159279">
    <property type="protein sequence ID" value="XCH13132.1"/>
    <property type="molecule type" value="Genomic_DNA"/>
</dbReference>
<sequence>MKHLRIVLYSHDSLGLGHVRRNLALAGALSRQLPGLTGRQVTGVLVAGTALAPGFQIPKGWDWVILPGVMKGAAGYEPRDLSVPLQDLVSLRGKLLDSLLQGFSPDLVIVDRHATGIQLELEGALRRLRARGSARVVLGLREVLDSPEAAIAEWDGIGGPRRVQELFDAVWIYGDRSVHDPVAAGEIPFSLRRMVSYTGYLAAGRPKGSGKLKMPGRYVMTTVGGGADGYALARLAAATPLPAGLGHLIVAGPQMPKAQRRDLRRQAGPGVVIVKALEDMLAHIGNADALVSMGGYNSVCEILSTAVPALIVPRDHSRSEQRIRAASLAAAGYLEQQELAALTPGILAGWIADRAGTRVDRRGAQLNGLSRVPGLAADLLKAREPRAQDLLRPLSQQIISEPVITAQISSVAQSLRGGAAHAAV</sequence>
<evidence type="ECO:0000259" key="1">
    <source>
        <dbReference type="Pfam" id="PF04101"/>
    </source>
</evidence>
<reference evidence="2" key="1">
    <citation type="submission" date="2024-06" db="EMBL/GenBank/DDBJ databases">
        <title>Biodegradation of dimethachlon by Arthrobacter sp. K5: mechanistic insights and ecological implications.</title>
        <authorList>
            <person name="Hu S."/>
            <person name="Lu P."/>
        </authorList>
    </citation>
    <scope>NUCLEOTIDE SEQUENCE</scope>
    <source>
        <strain evidence="2">K5</strain>
    </source>
</reference>
<dbReference type="Pfam" id="PF04101">
    <property type="entry name" value="Glyco_tran_28_C"/>
    <property type="match status" value="1"/>
</dbReference>
<dbReference type="SUPFAM" id="SSF53756">
    <property type="entry name" value="UDP-Glycosyltransferase/glycogen phosphorylase"/>
    <property type="match status" value="1"/>
</dbReference>